<dbReference type="PANTHER" id="PTHR10543">
    <property type="entry name" value="BETA-CAROTENE DIOXYGENASE"/>
    <property type="match status" value="1"/>
</dbReference>
<dbReference type="OrthoDB" id="412415at2759"/>
<evidence type="ECO:0008006" key="9">
    <source>
        <dbReference type="Google" id="ProtNLM"/>
    </source>
</evidence>
<sequence>MSLFTVALPALLFCQLQSTNCLSAPPSASLDPERKRSASAAEGIMAAGGGNETSYWFSDKASSTPQPILESIRSSPPHSLVKGGWEPLEDHELYEVPPESITGELPSGLRGTHFVNGSGRIRLGGMRYGHWFDGDGFIAALSLTGDGRAFFQSKYIRTKRYLAQEKIGGGSAGRLAVRAAWTNRPGGILGNIFRLPTNPSNTAVLYYDDKLLALCEGGLPFQVDPYTLRSTGNDTGDYTFGGAVTQTFSAHYKQDPATGYVYNFGVDFANAKMTIFKTAPPHTAGEPGKTDTAHIALGSFMPFVHDFAITENYVVVLFPAYGVERQWMLALLLGWGTFGHSYEWSEDRGSRVVVLKKSDLSVAADFKTPAISFYHVANAFEDPKNNSTIKLHIAKHANGQREVVEKFLSSPQLEQFTHGHVPILHELDISLSEKSILRIEPLTSPSGATKALQGEYPTINNAMTGKPNRYIYQACFEDESTASGHVQFFNAIQKVDLRGESWQIYSFGPYRAPHEAYFIAREGSKAEDDGWLLVPVYNGYQHINEYCIFDAADVAKGPVSTISLPHHFPYTFHGTFVRDPKVPDELLKGKGEAALAQTVS</sequence>
<evidence type="ECO:0000256" key="5">
    <source>
        <dbReference type="PIRSR" id="PIRSR604294-1"/>
    </source>
</evidence>
<dbReference type="GO" id="GO:0010436">
    <property type="term" value="F:carotenoid dioxygenase activity"/>
    <property type="evidence" value="ECO:0007669"/>
    <property type="project" value="TreeGrafter"/>
</dbReference>
<gene>
    <name evidence="7" type="ORF">Vbra_18018</name>
</gene>
<reference evidence="7 8" key="1">
    <citation type="submission" date="2014-11" db="EMBL/GenBank/DDBJ databases">
        <authorList>
            <person name="Zhu J."/>
            <person name="Qi W."/>
            <person name="Song R."/>
        </authorList>
    </citation>
    <scope>NUCLEOTIDE SEQUENCE [LARGE SCALE GENOMIC DNA]</scope>
</reference>
<keyword evidence="2 5" id="KW-0479">Metal-binding</keyword>
<accession>A0A0G4GJR8</accession>
<keyword evidence="3" id="KW-0560">Oxidoreductase</keyword>
<keyword evidence="4 5" id="KW-0408">Iron</keyword>
<name>A0A0G4GJR8_VITBC</name>
<feature type="binding site" evidence="5">
    <location>
        <position position="375"/>
    </location>
    <ligand>
        <name>Fe cation</name>
        <dbReference type="ChEBI" id="CHEBI:24875"/>
        <note>catalytic</note>
    </ligand>
</feature>
<evidence type="ECO:0000313" key="8">
    <source>
        <dbReference type="Proteomes" id="UP000041254"/>
    </source>
</evidence>
<protein>
    <recommendedName>
        <fullName evidence="9">Dioxygenase</fullName>
    </recommendedName>
</protein>
<proteinExistence type="inferred from homology"/>
<feature type="binding site" evidence="5">
    <location>
        <position position="305"/>
    </location>
    <ligand>
        <name>Fe cation</name>
        <dbReference type="ChEBI" id="CHEBI:24875"/>
        <note>catalytic</note>
    </ligand>
</feature>
<organism evidence="7 8">
    <name type="scientific">Vitrella brassicaformis (strain CCMP3155)</name>
    <dbReference type="NCBI Taxonomy" id="1169540"/>
    <lineage>
        <taxon>Eukaryota</taxon>
        <taxon>Sar</taxon>
        <taxon>Alveolata</taxon>
        <taxon>Colpodellida</taxon>
        <taxon>Vitrellaceae</taxon>
        <taxon>Vitrella</taxon>
    </lineage>
</organism>
<feature type="binding site" evidence="5">
    <location>
        <position position="251"/>
    </location>
    <ligand>
        <name>Fe cation</name>
        <dbReference type="ChEBI" id="CHEBI:24875"/>
        <note>catalytic</note>
    </ligand>
</feature>
<evidence type="ECO:0000256" key="2">
    <source>
        <dbReference type="ARBA" id="ARBA00022723"/>
    </source>
</evidence>
<evidence type="ECO:0000313" key="7">
    <source>
        <dbReference type="EMBL" id="CEM30131.1"/>
    </source>
</evidence>
<feature type="chain" id="PRO_5005190113" description="Dioxygenase" evidence="6">
    <location>
        <begin position="22"/>
        <end position="600"/>
    </location>
</feature>
<keyword evidence="6" id="KW-0732">Signal</keyword>
<feature type="signal peptide" evidence="6">
    <location>
        <begin position="1"/>
        <end position="21"/>
    </location>
</feature>
<dbReference type="InParanoid" id="A0A0G4GJR8"/>
<dbReference type="Pfam" id="PF03055">
    <property type="entry name" value="RPE65"/>
    <property type="match status" value="1"/>
</dbReference>
<dbReference type="GO" id="GO:0046872">
    <property type="term" value="F:metal ion binding"/>
    <property type="evidence" value="ECO:0007669"/>
    <property type="project" value="UniProtKB-KW"/>
</dbReference>
<evidence type="ECO:0000256" key="3">
    <source>
        <dbReference type="ARBA" id="ARBA00023002"/>
    </source>
</evidence>
<dbReference type="PANTHER" id="PTHR10543:SF89">
    <property type="entry name" value="CAROTENOID 9,10(9',10')-CLEAVAGE DIOXYGENASE 1"/>
    <property type="match status" value="1"/>
</dbReference>
<dbReference type="OMA" id="WHIGDYN"/>
<evidence type="ECO:0000256" key="6">
    <source>
        <dbReference type="SAM" id="SignalP"/>
    </source>
</evidence>
<evidence type="ECO:0000256" key="4">
    <source>
        <dbReference type="ARBA" id="ARBA00023004"/>
    </source>
</evidence>
<dbReference type="STRING" id="1169540.A0A0G4GJR8"/>
<dbReference type="AlphaFoldDB" id="A0A0G4GJR8"/>
<evidence type="ECO:0000256" key="1">
    <source>
        <dbReference type="ARBA" id="ARBA00006787"/>
    </source>
</evidence>
<feature type="binding site" evidence="5">
    <location>
        <position position="573"/>
    </location>
    <ligand>
        <name>Fe cation</name>
        <dbReference type="ChEBI" id="CHEBI:24875"/>
        <note>catalytic</note>
    </ligand>
</feature>
<comment type="similarity">
    <text evidence="1">Belongs to the carotenoid oxygenase family.</text>
</comment>
<dbReference type="GO" id="GO:0009570">
    <property type="term" value="C:chloroplast stroma"/>
    <property type="evidence" value="ECO:0007669"/>
    <property type="project" value="TreeGrafter"/>
</dbReference>
<dbReference type="InterPro" id="IPR004294">
    <property type="entry name" value="Carotenoid_Oase"/>
</dbReference>
<dbReference type="Proteomes" id="UP000041254">
    <property type="component" value="Unassembled WGS sequence"/>
</dbReference>
<dbReference type="VEuPathDB" id="CryptoDB:Vbra_18018"/>
<keyword evidence="8" id="KW-1185">Reference proteome</keyword>
<comment type="cofactor">
    <cofactor evidence="5">
        <name>Fe(2+)</name>
        <dbReference type="ChEBI" id="CHEBI:29033"/>
    </cofactor>
    <text evidence="5">Binds 1 Fe(2+) ion per subunit.</text>
</comment>
<dbReference type="EMBL" id="CDMY01000688">
    <property type="protein sequence ID" value="CEM30131.1"/>
    <property type="molecule type" value="Genomic_DNA"/>
</dbReference>
<dbReference type="GO" id="GO:0016121">
    <property type="term" value="P:carotene catabolic process"/>
    <property type="evidence" value="ECO:0007669"/>
    <property type="project" value="TreeGrafter"/>
</dbReference>
<dbReference type="PhylomeDB" id="A0A0G4GJR8"/>